<dbReference type="SMART" id="SM00530">
    <property type="entry name" value="HTH_XRE"/>
    <property type="match status" value="1"/>
</dbReference>
<sequence>MKTFEDLLQIKYGKPGTKKRDEFDAKSKAFMIGELLKETRKKSKISQEELAQKIGTKKSYISKIENGKSDIQVSTLFRLFEEGLGKKLNLVIE</sequence>
<keyword evidence="1" id="KW-0238">DNA-binding</keyword>
<dbReference type="Gene3D" id="1.10.260.40">
    <property type="entry name" value="lambda repressor-like DNA-binding domains"/>
    <property type="match status" value="1"/>
</dbReference>
<evidence type="ECO:0000313" key="3">
    <source>
        <dbReference type="EMBL" id="HHJ51932.1"/>
    </source>
</evidence>
<dbReference type="GO" id="GO:0003677">
    <property type="term" value="F:DNA binding"/>
    <property type="evidence" value="ECO:0007669"/>
    <property type="project" value="UniProtKB-KW"/>
</dbReference>
<dbReference type="InterPro" id="IPR010982">
    <property type="entry name" value="Lambda_DNA-bd_dom_sf"/>
</dbReference>
<dbReference type="CDD" id="cd00093">
    <property type="entry name" value="HTH_XRE"/>
    <property type="match status" value="1"/>
</dbReference>
<comment type="caution">
    <text evidence="3">The sequence shown here is derived from an EMBL/GenBank/DDBJ whole genome shotgun (WGS) entry which is preliminary data.</text>
</comment>
<dbReference type="PANTHER" id="PTHR46797">
    <property type="entry name" value="HTH-TYPE TRANSCRIPTIONAL REGULATOR"/>
    <property type="match status" value="1"/>
</dbReference>
<evidence type="ECO:0000256" key="1">
    <source>
        <dbReference type="ARBA" id="ARBA00023125"/>
    </source>
</evidence>
<proteinExistence type="predicted"/>
<dbReference type="EMBL" id="DROD01000140">
    <property type="protein sequence ID" value="HHJ51932.1"/>
    <property type="molecule type" value="Genomic_DNA"/>
</dbReference>
<dbReference type="Pfam" id="PF01381">
    <property type="entry name" value="HTH_3"/>
    <property type="match status" value="1"/>
</dbReference>
<dbReference type="InterPro" id="IPR050807">
    <property type="entry name" value="TransReg_Diox_bact_type"/>
</dbReference>
<dbReference type="PROSITE" id="PS50943">
    <property type="entry name" value="HTH_CROC1"/>
    <property type="match status" value="1"/>
</dbReference>
<name>A0A7V5PNE6_CALAY</name>
<dbReference type="GO" id="GO:0005829">
    <property type="term" value="C:cytosol"/>
    <property type="evidence" value="ECO:0007669"/>
    <property type="project" value="TreeGrafter"/>
</dbReference>
<feature type="domain" description="HTH cro/C1-type" evidence="2">
    <location>
        <begin position="36"/>
        <end position="91"/>
    </location>
</feature>
<dbReference type="InterPro" id="IPR001387">
    <property type="entry name" value="Cro/C1-type_HTH"/>
</dbReference>
<gene>
    <name evidence="3" type="ORF">ENJ89_01945</name>
</gene>
<dbReference type="AlphaFoldDB" id="A0A7V5PNE6"/>
<accession>A0A7V5PNE6</accession>
<organism evidence="3">
    <name type="scientific">Caldithrix abyssi</name>
    <dbReference type="NCBI Taxonomy" id="187145"/>
    <lineage>
        <taxon>Bacteria</taxon>
        <taxon>Pseudomonadati</taxon>
        <taxon>Calditrichota</taxon>
        <taxon>Calditrichia</taxon>
        <taxon>Calditrichales</taxon>
        <taxon>Calditrichaceae</taxon>
        <taxon>Caldithrix</taxon>
    </lineage>
</organism>
<dbReference type="PANTHER" id="PTHR46797:SF1">
    <property type="entry name" value="METHYLPHOSPHONATE SYNTHASE"/>
    <property type="match status" value="1"/>
</dbReference>
<dbReference type="SUPFAM" id="SSF47413">
    <property type="entry name" value="lambda repressor-like DNA-binding domains"/>
    <property type="match status" value="1"/>
</dbReference>
<dbReference type="Proteomes" id="UP000886124">
    <property type="component" value="Unassembled WGS sequence"/>
</dbReference>
<protein>
    <submittedName>
        <fullName evidence="3">XRE family transcriptional regulator</fullName>
    </submittedName>
</protein>
<dbReference type="GO" id="GO:0003700">
    <property type="term" value="F:DNA-binding transcription factor activity"/>
    <property type="evidence" value="ECO:0007669"/>
    <property type="project" value="TreeGrafter"/>
</dbReference>
<reference evidence="3" key="1">
    <citation type="journal article" date="2020" name="mSystems">
        <title>Genome- and Community-Level Interaction Insights into Carbon Utilization and Element Cycling Functions of Hydrothermarchaeota in Hydrothermal Sediment.</title>
        <authorList>
            <person name="Zhou Z."/>
            <person name="Liu Y."/>
            <person name="Xu W."/>
            <person name="Pan J."/>
            <person name="Luo Z.H."/>
            <person name="Li M."/>
        </authorList>
    </citation>
    <scope>NUCLEOTIDE SEQUENCE [LARGE SCALE GENOMIC DNA]</scope>
    <source>
        <strain evidence="3">HyVt-527</strain>
    </source>
</reference>
<evidence type="ECO:0000259" key="2">
    <source>
        <dbReference type="PROSITE" id="PS50943"/>
    </source>
</evidence>